<dbReference type="AlphaFoldDB" id="A0A9P3PPN2"/>
<feature type="domain" description="Alpha-carbonic anhydrase" evidence="10">
    <location>
        <begin position="30"/>
        <end position="270"/>
    </location>
</feature>
<dbReference type="PROSITE" id="PS51144">
    <property type="entry name" value="ALPHA_CA_2"/>
    <property type="match status" value="1"/>
</dbReference>
<keyword evidence="5 9" id="KW-0479">Metal-binding</keyword>
<dbReference type="SMART" id="SM01057">
    <property type="entry name" value="Carb_anhydrase"/>
    <property type="match status" value="1"/>
</dbReference>
<dbReference type="InterPro" id="IPR036398">
    <property type="entry name" value="CA_dom_sf"/>
</dbReference>
<dbReference type="OrthoDB" id="429145at2759"/>
<comment type="cofactor">
    <cofactor evidence="1 9">
        <name>Zn(2+)</name>
        <dbReference type="ChEBI" id="CHEBI:29105"/>
    </cofactor>
</comment>
<reference evidence="11" key="1">
    <citation type="submission" date="2022-07" db="EMBL/GenBank/DDBJ databases">
        <title>The genome of Lyophyllum shimeji provides insight into the initial evolution of ectomycorrhizal fungal genome.</title>
        <authorList>
            <person name="Kobayashi Y."/>
            <person name="Shibata T."/>
            <person name="Hirakawa H."/>
            <person name="Shigenobu S."/>
            <person name="Nishiyama T."/>
            <person name="Yamada A."/>
            <person name="Hasebe M."/>
            <person name="Kawaguchi M."/>
        </authorList>
    </citation>
    <scope>NUCLEOTIDE SEQUENCE</scope>
    <source>
        <strain evidence="11">AT787</strain>
    </source>
</reference>
<dbReference type="InterPro" id="IPR023561">
    <property type="entry name" value="Carbonic_anhydrase_a-class"/>
</dbReference>
<keyword evidence="12" id="KW-1185">Reference proteome</keyword>
<evidence type="ECO:0000256" key="3">
    <source>
        <dbReference type="ARBA" id="ARBA00010718"/>
    </source>
</evidence>
<evidence type="ECO:0000256" key="7">
    <source>
        <dbReference type="ARBA" id="ARBA00023239"/>
    </source>
</evidence>
<dbReference type="InterPro" id="IPR041891">
    <property type="entry name" value="Alpha_CA_prokaryot-like"/>
</dbReference>
<comment type="caution">
    <text evidence="11">The sequence shown here is derived from an EMBL/GenBank/DDBJ whole genome shotgun (WGS) entry which is preliminary data.</text>
</comment>
<evidence type="ECO:0000313" key="12">
    <source>
        <dbReference type="Proteomes" id="UP001063166"/>
    </source>
</evidence>
<dbReference type="SUPFAM" id="SSF51069">
    <property type="entry name" value="Carbonic anhydrase"/>
    <property type="match status" value="1"/>
</dbReference>
<feature type="chain" id="PRO_5040542781" description="Carbonic anhydrase" evidence="9">
    <location>
        <begin position="20"/>
        <end position="272"/>
    </location>
</feature>
<dbReference type="EMBL" id="BRPK01000006">
    <property type="protein sequence ID" value="GLB39273.1"/>
    <property type="molecule type" value="Genomic_DNA"/>
</dbReference>
<evidence type="ECO:0000256" key="6">
    <source>
        <dbReference type="ARBA" id="ARBA00022833"/>
    </source>
</evidence>
<dbReference type="PANTHER" id="PTHR18952:SF265">
    <property type="entry name" value="CARBONIC ANHYDRASE"/>
    <property type="match status" value="1"/>
</dbReference>
<gene>
    <name evidence="11" type="ORF">LshimejAT787_0604350</name>
</gene>
<comment type="similarity">
    <text evidence="3 9">Belongs to the alpha-carbonic anhydrase family.</text>
</comment>
<dbReference type="PROSITE" id="PS00162">
    <property type="entry name" value="ALPHA_CA_1"/>
    <property type="match status" value="1"/>
</dbReference>
<dbReference type="GO" id="GO:0008270">
    <property type="term" value="F:zinc ion binding"/>
    <property type="evidence" value="ECO:0007669"/>
    <property type="project" value="UniProtKB-UniRule"/>
</dbReference>
<protein>
    <recommendedName>
        <fullName evidence="4 9">Carbonic anhydrase</fullName>
        <ecNumber evidence="4 9">4.2.1.1</ecNumber>
    </recommendedName>
</protein>
<accession>A0A9P3PPN2</accession>
<keyword evidence="7 9" id="KW-0456">Lyase</keyword>
<dbReference type="InterPro" id="IPR018338">
    <property type="entry name" value="Carbonic_anhydrase_a-class_CS"/>
</dbReference>
<dbReference type="InterPro" id="IPR001148">
    <property type="entry name" value="CA_dom"/>
</dbReference>
<evidence type="ECO:0000313" key="11">
    <source>
        <dbReference type="EMBL" id="GLB39273.1"/>
    </source>
</evidence>
<dbReference type="Pfam" id="PF00194">
    <property type="entry name" value="Carb_anhydrase"/>
    <property type="match status" value="1"/>
</dbReference>
<keyword evidence="6 9" id="KW-0862">Zinc</keyword>
<dbReference type="Gene3D" id="3.10.200.10">
    <property type="entry name" value="Alpha carbonic anhydrase"/>
    <property type="match status" value="1"/>
</dbReference>
<comment type="function">
    <text evidence="2 9">Reversible hydration of carbon dioxide.</text>
</comment>
<evidence type="ECO:0000256" key="9">
    <source>
        <dbReference type="RuleBase" id="RU367011"/>
    </source>
</evidence>
<evidence type="ECO:0000256" key="2">
    <source>
        <dbReference type="ARBA" id="ARBA00002904"/>
    </source>
</evidence>
<feature type="signal peptide" evidence="9">
    <location>
        <begin position="1"/>
        <end position="19"/>
    </location>
</feature>
<comment type="catalytic activity">
    <reaction evidence="8 9">
        <text>hydrogencarbonate + H(+) = CO2 + H2O</text>
        <dbReference type="Rhea" id="RHEA:10748"/>
        <dbReference type="ChEBI" id="CHEBI:15377"/>
        <dbReference type="ChEBI" id="CHEBI:15378"/>
        <dbReference type="ChEBI" id="CHEBI:16526"/>
        <dbReference type="ChEBI" id="CHEBI:17544"/>
        <dbReference type="EC" id="4.2.1.1"/>
    </reaction>
</comment>
<name>A0A9P3PPN2_LYOSH</name>
<evidence type="ECO:0000259" key="10">
    <source>
        <dbReference type="PROSITE" id="PS51144"/>
    </source>
</evidence>
<sequence>MLRSTLLLLTLFTAPLVHGTYQHNATHPASNFTYTGETGPLAWASLSPANRACSTSKHQSPINLSPSNATGITFAKSRPNVSIPDVERADLENLGSTLQVFVNGTTSFEGKQYKLAQFHFHTPSEHRIEEEYFPLEAHFVHQAAAGARLVLAVLFELTPDGNTTQLLTSVTRNISAVALPGSLAHTGPLHFQPLLAHFHSAPLYRYEGSLTTPPCSEGVTWLVARDPLPLDVKTWLAFKKVMRFNARYTQNTPGRENLIEVAAREVRRQRRG</sequence>
<dbReference type="CDD" id="cd03124">
    <property type="entry name" value="alpha_CA_prokaryotic_like"/>
    <property type="match status" value="1"/>
</dbReference>
<proteinExistence type="inferred from homology"/>
<dbReference type="GO" id="GO:0004089">
    <property type="term" value="F:carbonate dehydratase activity"/>
    <property type="evidence" value="ECO:0007669"/>
    <property type="project" value="UniProtKB-UniRule"/>
</dbReference>
<dbReference type="Proteomes" id="UP001063166">
    <property type="component" value="Unassembled WGS sequence"/>
</dbReference>
<evidence type="ECO:0000256" key="4">
    <source>
        <dbReference type="ARBA" id="ARBA00012925"/>
    </source>
</evidence>
<evidence type="ECO:0000256" key="1">
    <source>
        <dbReference type="ARBA" id="ARBA00001947"/>
    </source>
</evidence>
<evidence type="ECO:0000256" key="8">
    <source>
        <dbReference type="ARBA" id="ARBA00048348"/>
    </source>
</evidence>
<dbReference type="PANTHER" id="PTHR18952">
    <property type="entry name" value="CARBONIC ANHYDRASE"/>
    <property type="match status" value="1"/>
</dbReference>
<dbReference type="EC" id="4.2.1.1" evidence="4 9"/>
<organism evidence="11 12">
    <name type="scientific">Lyophyllum shimeji</name>
    <name type="common">Hon-shimeji</name>
    <name type="synonym">Tricholoma shimeji</name>
    <dbReference type="NCBI Taxonomy" id="47721"/>
    <lineage>
        <taxon>Eukaryota</taxon>
        <taxon>Fungi</taxon>
        <taxon>Dikarya</taxon>
        <taxon>Basidiomycota</taxon>
        <taxon>Agaricomycotina</taxon>
        <taxon>Agaricomycetes</taxon>
        <taxon>Agaricomycetidae</taxon>
        <taxon>Agaricales</taxon>
        <taxon>Tricholomatineae</taxon>
        <taxon>Lyophyllaceae</taxon>
        <taxon>Lyophyllum</taxon>
    </lineage>
</organism>
<evidence type="ECO:0000256" key="5">
    <source>
        <dbReference type="ARBA" id="ARBA00022723"/>
    </source>
</evidence>
<keyword evidence="9" id="KW-0732">Signal</keyword>